<feature type="compositionally biased region" description="Polar residues" evidence="3">
    <location>
        <begin position="278"/>
        <end position="293"/>
    </location>
</feature>
<dbReference type="OrthoDB" id="5340910at2759"/>
<evidence type="ECO:0000256" key="2">
    <source>
        <dbReference type="PROSITE-ProRule" id="PRU00192"/>
    </source>
</evidence>
<keyword evidence="4" id="KW-0812">Transmembrane</keyword>
<dbReference type="SUPFAM" id="SSF50044">
    <property type="entry name" value="SH3-domain"/>
    <property type="match status" value="1"/>
</dbReference>
<dbReference type="CDD" id="cd00174">
    <property type="entry name" value="SH3"/>
    <property type="match status" value="1"/>
</dbReference>
<evidence type="ECO:0000256" key="1">
    <source>
        <dbReference type="ARBA" id="ARBA00022443"/>
    </source>
</evidence>
<keyword evidence="4" id="KW-0472">Membrane</keyword>
<dbReference type="EMBL" id="KQ965732">
    <property type="protein sequence ID" value="KXS21824.1"/>
    <property type="molecule type" value="Genomic_DNA"/>
</dbReference>
<evidence type="ECO:0000259" key="5">
    <source>
        <dbReference type="PROSITE" id="PS50002"/>
    </source>
</evidence>
<organism evidence="6 7">
    <name type="scientific">Gonapodya prolifera (strain JEL478)</name>
    <name type="common">Monoblepharis prolifera</name>
    <dbReference type="NCBI Taxonomy" id="1344416"/>
    <lineage>
        <taxon>Eukaryota</taxon>
        <taxon>Fungi</taxon>
        <taxon>Fungi incertae sedis</taxon>
        <taxon>Chytridiomycota</taxon>
        <taxon>Chytridiomycota incertae sedis</taxon>
        <taxon>Monoblepharidomycetes</taxon>
        <taxon>Monoblepharidales</taxon>
        <taxon>Gonapodyaceae</taxon>
        <taxon>Gonapodya</taxon>
    </lineage>
</organism>
<keyword evidence="7" id="KW-1185">Reference proteome</keyword>
<dbReference type="SMART" id="SM00326">
    <property type="entry name" value="SH3"/>
    <property type="match status" value="1"/>
</dbReference>
<dbReference type="InterPro" id="IPR001452">
    <property type="entry name" value="SH3_domain"/>
</dbReference>
<reference evidence="6 7" key="1">
    <citation type="journal article" date="2015" name="Genome Biol. Evol.">
        <title>Phylogenomic analyses indicate that early fungi evolved digesting cell walls of algal ancestors of land plants.</title>
        <authorList>
            <person name="Chang Y."/>
            <person name="Wang S."/>
            <person name="Sekimoto S."/>
            <person name="Aerts A.L."/>
            <person name="Choi C."/>
            <person name="Clum A."/>
            <person name="LaButti K.M."/>
            <person name="Lindquist E.A."/>
            <person name="Yee Ngan C."/>
            <person name="Ohm R.A."/>
            <person name="Salamov A.A."/>
            <person name="Grigoriev I.V."/>
            <person name="Spatafora J.W."/>
            <person name="Berbee M.L."/>
        </authorList>
    </citation>
    <scope>NUCLEOTIDE SEQUENCE [LARGE SCALE GENOMIC DNA]</scope>
    <source>
        <strain evidence="6 7">JEL478</strain>
    </source>
</reference>
<evidence type="ECO:0000313" key="6">
    <source>
        <dbReference type="EMBL" id="KXS21824.1"/>
    </source>
</evidence>
<keyword evidence="4" id="KW-1133">Transmembrane helix</keyword>
<name>A0A139AYP4_GONPJ</name>
<feature type="region of interest" description="Disordered" evidence="3">
    <location>
        <begin position="331"/>
        <end position="360"/>
    </location>
</feature>
<evidence type="ECO:0000256" key="3">
    <source>
        <dbReference type="SAM" id="MobiDB-lite"/>
    </source>
</evidence>
<dbReference type="Pfam" id="PF00018">
    <property type="entry name" value="SH3_1"/>
    <property type="match status" value="1"/>
</dbReference>
<accession>A0A139AYP4</accession>
<dbReference type="Proteomes" id="UP000070544">
    <property type="component" value="Unassembled WGS sequence"/>
</dbReference>
<feature type="region of interest" description="Disordered" evidence="3">
    <location>
        <begin position="271"/>
        <end position="318"/>
    </location>
</feature>
<evidence type="ECO:0000256" key="4">
    <source>
        <dbReference type="SAM" id="Phobius"/>
    </source>
</evidence>
<dbReference type="Gene3D" id="2.30.30.40">
    <property type="entry name" value="SH3 Domains"/>
    <property type="match status" value="1"/>
</dbReference>
<feature type="compositionally biased region" description="Low complexity" evidence="3">
    <location>
        <begin position="302"/>
        <end position="318"/>
    </location>
</feature>
<proteinExistence type="predicted"/>
<evidence type="ECO:0000313" key="7">
    <source>
        <dbReference type="Proteomes" id="UP000070544"/>
    </source>
</evidence>
<protein>
    <recommendedName>
        <fullName evidence="5">SH3 domain-containing protein</fullName>
    </recommendedName>
</protein>
<sequence length="360" mass="36205">MVAVTTLVAASGSMASSVTEGGAAKTTAGGVGGLIGATETNSDSSTNIGLIAGIAGGIGGVLLIAILVVGIVLYNRRRSPPAQLLASTPYPDLPGSSQISGSLHQMPPSFATKASGSTGFGVGSPPGSNGVMSNGSTGTGSLHAIGARQVYGSRTLGMGQLDQAHWFFVRVAGLSGLSLESSDVPFEGPPIIAIQPYYPSSGDEISIHPGQFIQISSVYRDGWAVGTNLDAGTYGIFPLDSLRLTDLIPPSSGISSVPVLPPLSSLRTASRRAPVQSAKVSTALHSQHSSTTIGKPPSDVRGPSSLGSSHSLVSPTTSALGGSSLLASGAINVQRPEEARKPGGGSGAWEIPLESSRLQN</sequence>
<dbReference type="PROSITE" id="PS50002">
    <property type="entry name" value="SH3"/>
    <property type="match status" value="1"/>
</dbReference>
<feature type="domain" description="SH3" evidence="5">
    <location>
        <begin position="186"/>
        <end position="247"/>
    </location>
</feature>
<dbReference type="AlphaFoldDB" id="A0A139AYP4"/>
<dbReference type="InterPro" id="IPR036028">
    <property type="entry name" value="SH3-like_dom_sf"/>
</dbReference>
<keyword evidence="1 2" id="KW-0728">SH3 domain</keyword>
<feature type="transmembrane region" description="Helical" evidence="4">
    <location>
        <begin position="48"/>
        <end position="74"/>
    </location>
</feature>
<gene>
    <name evidence="6" type="ORF">M427DRAFT_151093</name>
</gene>